<dbReference type="InterPro" id="IPR036779">
    <property type="entry name" value="LysM_dom_sf"/>
</dbReference>
<keyword evidence="1" id="KW-0472">Membrane</keyword>
<reference evidence="3 4" key="1">
    <citation type="submission" date="2024-09" db="EMBL/GenBank/DDBJ databases">
        <authorList>
            <person name="Sun Q."/>
            <person name="Mori K."/>
        </authorList>
    </citation>
    <scope>NUCLEOTIDE SEQUENCE [LARGE SCALE GENOMIC DNA]</scope>
    <source>
        <strain evidence="3 4">JCM 12520</strain>
    </source>
</reference>
<dbReference type="PROSITE" id="PS51782">
    <property type="entry name" value="LYSM"/>
    <property type="match status" value="1"/>
</dbReference>
<name>A0ABV5W408_9BACL</name>
<proteinExistence type="predicted"/>
<dbReference type="InterPro" id="IPR018392">
    <property type="entry name" value="LysM"/>
</dbReference>
<evidence type="ECO:0000313" key="4">
    <source>
        <dbReference type="Proteomes" id="UP001589619"/>
    </source>
</evidence>
<evidence type="ECO:0000259" key="2">
    <source>
        <dbReference type="PROSITE" id="PS51782"/>
    </source>
</evidence>
<dbReference type="Pfam" id="PF01476">
    <property type="entry name" value="LysM"/>
    <property type="match status" value="1"/>
</dbReference>
<sequence length="139" mass="14787">MSNSFMYIPSDFHRSTHTAAGSAAGRSRTVSRPSSNRFEAVRAVVVRLKVRLLAAAAALLLCVGIAAVLSAVIGDGEVQAGAIRTYEHVVVQPGDSLWSIAEGRAKKSEDIRVYIEKLKKVNGLSSSAVRAGQVLQLPQ</sequence>
<dbReference type="RefSeq" id="WP_344908034.1">
    <property type="nucleotide sequence ID" value="NZ_BAAAYO010000006.1"/>
</dbReference>
<dbReference type="SMART" id="SM00257">
    <property type="entry name" value="LysM"/>
    <property type="match status" value="1"/>
</dbReference>
<feature type="transmembrane region" description="Helical" evidence="1">
    <location>
        <begin position="52"/>
        <end position="73"/>
    </location>
</feature>
<organism evidence="3 4">
    <name type="scientific">Paenibacillus hodogayensis</name>
    <dbReference type="NCBI Taxonomy" id="279208"/>
    <lineage>
        <taxon>Bacteria</taxon>
        <taxon>Bacillati</taxon>
        <taxon>Bacillota</taxon>
        <taxon>Bacilli</taxon>
        <taxon>Bacillales</taxon>
        <taxon>Paenibacillaceae</taxon>
        <taxon>Paenibacillus</taxon>
    </lineage>
</organism>
<gene>
    <name evidence="3" type="ORF">ACFFNY_27280</name>
</gene>
<evidence type="ECO:0000313" key="3">
    <source>
        <dbReference type="EMBL" id="MFB9755294.1"/>
    </source>
</evidence>
<comment type="caution">
    <text evidence="3">The sequence shown here is derived from an EMBL/GenBank/DDBJ whole genome shotgun (WGS) entry which is preliminary data.</text>
</comment>
<evidence type="ECO:0000256" key="1">
    <source>
        <dbReference type="SAM" id="Phobius"/>
    </source>
</evidence>
<protein>
    <submittedName>
        <fullName evidence="3">LysM peptidoglycan-binding domain-containing protein</fullName>
    </submittedName>
</protein>
<dbReference type="Gene3D" id="3.10.350.10">
    <property type="entry name" value="LysM domain"/>
    <property type="match status" value="1"/>
</dbReference>
<dbReference type="Proteomes" id="UP001589619">
    <property type="component" value="Unassembled WGS sequence"/>
</dbReference>
<dbReference type="EMBL" id="JBHMAG010000018">
    <property type="protein sequence ID" value="MFB9755294.1"/>
    <property type="molecule type" value="Genomic_DNA"/>
</dbReference>
<keyword evidence="1" id="KW-0812">Transmembrane</keyword>
<keyword evidence="1" id="KW-1133">Transmembrane helix</keyword>
<keyword evidence="4" id="KW-1185">Reference proteome</keyword>
<dbReference type="CDD" id="cd00118">
    <property type="entry name" value="LysM"/>
    <property type="match status" value="1"/>
</dbReference>
<feature type="domain" description="LysM" evidence="2">
    <location>
        <begin position="87"/>
        <end position="137"/>
    </location>
</feature>
<accession>A0ABV5W408</accession>
<dbReference type="SUPFAM" id="SSF54106">
    <property type="entry name" value="LysM domain"/>
    <property type="match status" value="1"/>
</dbReference>